<reference evidence="1 2" key="1">
    <citation type="submission" date="2019-09" db="EMBL/GenBank/DDBJ databases">
        <authorList>
            <person name="Wang X."/>
        </authorList>
    </citation>
    <scope>NUCLEOTIDE SEQUENCE [LARGE SCALE GENOMIC DNA]</scope>
    <source>
        <strain evidence="1 2">CICC 11023</strain>
    </source>
</reference>
<dbReference type="RefSeq" id="WP_150403854.1">
    <property type="nucleotide sequence ID" value="NZ_VXLC01000010.1"/>
</dbReference>
<gene>
    <name evidence="1" type="ORF">F3087_21705</name>
</gene>
<keyword evidence="2" id="KW-1185">Reference proteome</keyword>
<comment type="caution">
    <text evidence="1">The sequence shown here is derived from an EMBL/GenBank/DDBJ whole genome shotgun (WGS) entry which is preliminary data.</text>
</comment>
<dbReference type="EMBL" id="VXLC01000010">
    <property type="protein sequence ID" value="KAA8886838.1"/>
    <property type="molecule type" value="Genomic_DNA"/>
</dbReference>
<protein>
    <submittedName>
        <fullName evidence="1">Hemophore-related protein</fullName>
    </submittedName>
</protein>
<proteinExistence type="predicted"/>
<dbReference type="OrthoDB" id="4558911at2"/>
<organism evidence="1 2">
    <name type="scientific">Nocardia colli</name>
    <dbReference type="NCBI Taxonomy" id="2545717"/>
    <lineage>
        <taxon>Bacteria</taxon>
        <taxon>Bacillati</taxon>
        <taxon>Actinomycetota</taxon>
        <taxon>Actinomycetes</taxon>
        <taxon>Mycobacteriales</taxon>
        <taxon>Nocardiaceae</taxon>
        <taxon>Nocardia</taxon>
    </lineage>
</organism>
<dbReference type="AlphaFoldDB" id="A0A5N0EBR2"/>
<evidence type="ECO:0000313" key="1">
    <source>
        <dbReference type="EMBL" id="KAA8886838.1"/>
    </source>
</evidence>
<dbReference type="Proteomes" id="UP000323876">
    <property type="component" value="Unassembled WGS sequence"/>
</dbReference>
<evidence type="ECO:0000313" key="2">
    <source>
        <dbReference type="Proteomes" id="UP000323876"/>
    </source>
</evidence>
<name>A0A5N0EBR2_9NOCA</name>
<dbReference type="InterPro" id="IPR032407">
    <property type="entry name" value="MHB"/>
</dbReference>
<dbReference type="GO" id="GO:0020037">
    <property type="term" value="F:heme binding"/>
    <property type="evidence" value="ECO:0007669"/>
    <property type="project" value="InterPro"/>
</dbReference>
<accession>A0A5N0EBR2</accession>
<sequence length="129" mass="13501">MKMLNPRYAFASLAISGIAAGASLFGTGIASADMIGDLSPLLTSQCSFTQIDAAIHAELPEMAARLDASPMQKGMLKMAYEVAPEMRANTLQQLVGQKLTNGLDQAMGESPDLGAKMGRVGATCDTYAQ</sequence>
<dbReference type="NCBIfam" id="TIGR04529">
    <property type="entry name" value="MTB_hemophore"/>
    <property type="match status" value="1"/>
</dbReference>